<comment type="similarity">
    <text evidence="1">Belongs to the short-chain dehydrogenases/reductases (SDR) family.</text>
</comment>
<dbReference type="InterPro" id="IPR036291">
    <property type="entry name" value="NAD(P)-bd_dom_sf"/>
</dbReference>
<evidence type="ECO:0000256" key="2">
    <source>
        <dbReference type="ARBA" id="ARBA00022857"/>
    </source>
</evidence>
<gene>
    <name evidence="4" type="ORF">HMN09_01190100</name>
</gene>
<comment type="caution">
    <text evidence="4">The sequence shown here is derived from an EMBL/GenBank/DDBJ whole genome shotgun (WGS) entry which is preliminary data.</text>
</comment>
<name>A0A8H6S6S7_MYCCL</name>
<dbReference type="Pfam" id="PF00106">
    <property type="entry name" value="adh_short"/>
    <property type="match status" value="1"/>
</dbReference>
<dbReference type="EMBL" id="JACAZE010000020">
    <property type="protein sequence ID" value="KAF7293929.1"/>
    <property type="molecule type" value="Genomic_DNA"/>
</dbReference>
<dbReference type="AlphaFoldDB" id="A0A8H6S6S7"/>
<dbReference type="PANTHER" id="PTHR24320">
    <property type="entry name" value="RETINOL DEHYDROGENASE"/>
    <property type="match status" value="1"/>
</dbReference>
<dbReference type="OrthoDB" id="191139at2759"/>
<organism evidence="4 5">
    <name type="scientific">Mycena chlorophos</name>
    <name type="common">Agaric fungus</name>
    <name type="synonym">Agaricus chlorophos</name>
    <dbReference type="NCBI Taxonomy" id="658473"/>
    <lineage>
        <taxon>Eukaryota</taxon>
        <taxon>Fungi</taxon>
        <taxon>Dikarya</taxon>
        <taxon>Basidiomycota</taxon>
        <taxon>Agaricomycotina</taxon>
        <taxon>Agaricomycetes</taxon>
        <taxon>Agaricomycetidae</taxon>
        <taxon>Agaricales</taxon>
        <taxon>Marasmiineae</taxon>
        <taxon>Mycenaceae</taxon>
        <taxon>Mycena</taxon>
    </lineage>
</organism>
<dbReference type="PRINTS" id="PR00081">
    <property type="entry name" value="GDHRDH"/>
</dbReference>
<evidence type="ECO:0000256" key="1">
    <source>
        <dbReference type="ARBA" id="ARBA00006484"/>
    </source>
</evidence>
<evidence type="ECO:0000256" key="3">
    <source>
        <dbReference type="ARBA" id="ARBA00023002"/>
    </source>
</evidence>
<dbReference type="SUPFAM" id="SSF51735">
    <property type="entry name" value="NAD(P)-binding Rossmann-fold domains"/>
    <property type="match status" value="1"/>
</dbReference>
<dbReference type="InterPro" id="IPR002347">
    <property type="entry name" value="SDR_fam"/>
</dbReference>
<protein>
    <submittedName>
        <fullName evidence="4">Short-chain dehydrogenase/reductase family protein</fullName>
    </submittedName>
</protein>
<evidence type="ECO:0000313" key="5">
    <source>
        <dbReference type="Proteomes" id="UP000613580"/>
    </source>
</evidence>
<evidence type="ECO:0000313" key="4">
    <source>
        <dbReference type="EMBL" id="KAF7293929.1"/>
    </source>
</evidence>
<accession>A0A8H6S6S7</accession>
<dbReference type="GO" id="GO:0016491">
    <property type="term" value="F:oxidoreductase activity"/>
    <property type="evidence" value="ECO:0007669"/>
    <property type="project" value="UniProtKB-KW"/>
</dbReference>
<keyword evidence="3" id="KW-0560">Oxidoreductase</keyword>
<keyword evidence="5" id="KW-1185">Reference proteome</keyword>
<keyword evidence="2" id="KW-0521">NADP</keyword>
<sequence length="327" mass="35833">MGNLIARIAPNSDLSVDLWPPPPDFDVETDMPDLTGKVAIVTGSNSGIGYHVALRLLRKKARVYVAVRDSEKTRRALTRLEDATFGDIRFLELDLNDLGSVKRAAERFLSKEQRLDILVNNGGIMHPPAKQLTAQSLDASFGTNVASHYLFTKLLLPALSASHAATNTPSRVIFCASSTHTRAPGVQFDSLEGGPKRDAWVAAQWSFFVGWILYAQSKLIGIILTNHLAKTHSDVLVATSVHPGSINSELKRNFSFAFQLLWHLALYGPARGALPLLWAATIAKPSEITGQYIVSPSRHGVPSPLTQDEKLEVQVVQFMDGIVKDYL</sequence>
<dbReference type="PANTHER" id="PTHR24320:SF282">
    <property type="entry name" value="WW DOMAIN-CONTAINING OXIDOREDUCTASE"/>
    <property type="match status" value="1"/>
</dbReference>
<dbReference type="Gene3D" id="3.40.50.720">
    <property type="entry name" value="NAD(P)-binding Rossmann-like Domain"/>
    <property type="match status" value="1"/>
</dbReference>
<reference evidence="4" key="1">
    <citation type="submission" date="2020-05" db="EMBL/GenBank/DDBJ databases">
        <title>Mycena genomes resolve the evolution of fungal bioluminescence.</title>
        <authorList>
            <person name="Tsai I.J."/>
        </authorList>
    </citation>
    <scope>NUCLEOTIDE SEQUENCE</scope>
    <source>
        <strain evidence="4">110903Hualien_Pintung</strain>
    </source>
</reference>
<proteinExistence type="inferred from homology"/>
<dbReference type="Proteomes" id="UP000613580">
    <property type="component" value="Unassembled WGS sequence"/>
</dbReference>